<dbReference type="Pfam" id="PF00669">
    <property type="entry name" value="Flagellin_N"/>
    <property type="match status" value="1"/>
</dbReference>
<evidence type="ECO:0000256" key="1">
    <source>
        <dbReference type="ARBA" id="ARBA00004365"/>
    </source>
</evidence>
<evidence type="ECO:0000256" key="6">
    <source>
        <dbReference type="SAM" id="Coils"/>
    </source>
</evidence>
<keyword evidence="8" id="KW-0969">Cilium</keyword>
<feature type="domain" description="Flagellin N-terminal" evidence="7">
    <location>
        <begin position="3"/>
        <end position="140"/>
    </location>
</feature>
<keyword evidence="6" id="KW-0175">Coiled coil</keyword>
<comment type="subcellular location">
    <subcellularLocation>
        <location evidence="1">Bacterial flagellum</location>
    </subcellularLocation>
    <subcellularLocation>
        <location evidence="2">Secreted</location>
    </subcellularLocation>
</comment>
<dbReference type="InterPro" id="IPR001029">
    <property type="entry name" value="Flagellin_N"/>
</dbReference>
<evidence type="ECO:0000313" key="9">
    <source>
        <dbReference type="Proteomes" id="UP000774958"/>
    </source>
</evidence>
<gene>
    <name evidence="8" type="primary">flgL</name>
    <name evidence="8" type="ORF">LA374_12830</name>
</gene>
<evidence type="ECO:0000256" key="5">
    <source>
        <dbReference type="ARBA" id="ARBA00023143"/>
    </source>
</evidence>
<dbReference type="NCBIfam" id="TIGR02550">
    <property type="entry name" value="flagell_flgL"/>
    <property type="match status" value="1"/>
</dbReference>
<dbReference type="PANTHER" id="PTHR42792">
    <property type="entry name" value="FLAGELLIN"/>
    <property type="match status" value="1"/>
</dbReference>
<protein>
    <submittedName>
        <fullName evidence="8">Flagellar hook-associated protein FlgL</fullName>
    </submittedName>
</protein>
<comment type="similarity">
    <text evidence="3">Belongs to the bacterial flagellin family.</text>
</comment>
<feature type="coiled-coil region" evidence="6">
    <location>
        <begin position="52"/>
        <end position="93"/>
    </location>
</feature>
<keyword evidence="9" id="KW-1185">Reference proteome</keyword>
<keyword evidence="8" id="KW-0966">Cell projection</keyword>
<accession>A0ABS7VDL4</accession>
<dbReference type="Gene3D" id="1.20.1330.10">
    <property type="entry name" value="f41 fragment of flagellin, N-terminal domain"/>
    <property type="match status" value="1"/>
</dbReference>
<keyword evidence="5" id="KW-0975">Bacterial flagellum</keyword>
<evidence type="ECO:0000256" key="2">
    <source>
        <dbReference type="ARBA" id="ARBA00004613"/>
    </source>
</evidence>
<dbReference type="EMBL" id="JAIRBT010000016">
    <property type="protein sequence ID" value="MBZ6067083.1"/>
    <property type="molecule type" value="Genomic_DNA"/>
</dbReference>
<keyword evidence="8" id="KW-0282">Flagellum</keyword>
<proteinExistence type="inferred from homology"/>
<comment type="caution">
    <text evidence="8">The sequence shown here is derived from an EMBL/GenBank/DDBJ whole genome shotgun (WGS) entry which is preliminary data.</text>
</comment>
<dbReference type="SUPFAM" id="SSF64518">
    <property type="entry name" value="Phase 1 flagellin"/>
    <property type="match status" value="1"/>
</dbReference>
<organism evidence="8 9">
    <name type="scientific">Aeromonas schubertii</name>
    <dbReference type="NCBI Taxonomy" id="652"/>
    <lineage>
        <taxon>Bacteria</taxon>
        <taxon>Pseudomonadati</taxon>
        <taxon>Pseudomonadota</taxon>
        <taxon>Gammaproteobacteria</taxon>
        <taxon>Aeromonadales</taxon>
        <taxon>Aeromonadaceae</taxon>
        <taxon>Aeromonas</taxon>
    </lineage>
</organism>
<dbReference type="InterPro" id="IPR001492">
    <property type="entry name" value="Flagellin"/>
</dbReference>
<evidence type="ECO:0000256" key="3">
    <source>
        <dbReference type="ARBA" id="ARBA00005709"/>
    </source>
</evidence>
<keyword evidence="4" id="KW-0964">Secreted</keyword>
<evidence type="ECO:0000256" key="4">
    <source>
        <dbReference type="ARBA" id="ARBA00022525"/>
    </source>
</evidence>
<evidence type="ECO:0000313" key="8">
    <source>
        <dbReference type="EMBL" id="MBZ6067083.1"/>
    </source>
</evidence>
<dbReference type="PANTHER" id="PTHR42792:SF1">
    <property type="entry name" value="FLAGELLAR HOOK-ASSOCIATED PROTEIN 3"/>
    <property type="match status" value="1"/>
</dbReference>
<dbReference type="InterPro" id="IPR013384">
    <property type="entry name" value="Flagell_FlgL"/>
</dbReference>
<reference evidence="8 9" key="1">
    <citation type="submission" date="2021-09" db="EMBL/GenBank/DDBJ databases">
        <title>Aeromonas schubertii isolated from Asian sea bass.</title>
        <authorList>
            <person name="Pinpimai K."/>
        </authorList>
    </citation>
    <scope>NUCLEOTIDE SEQUENCE [LARGE SCALE GENOMIC DNA]</scope>
    <source>
        <strain evidence="8 9">CHULA2021a</strain>
    </source>
</reference>
<sequence length="300" mass="32446">MRISSSMIQSSMLGSLQGGYAEYARLDRQIASQKRILQPSDDPVGSVRLLGLKREQAAMTQYQKNIFNAKTQLSQAETQLDTMKNMMMRLRELTQLVANGSVSPEDRVGAATELASLRDGLLDLANARNEAGSSLFAGSQVGKSALVKDPATGAYHYQGDALQRDVPIAKGVSVSLNEGADTLFLSGGDFFKELDDFVTLLESGASDVSTEAGAMLDRSMGVLDNIASMTSRIGAKINLLDQIDESHIEMSTYSKEVSNQIESLDFPAAATRQATVLAALQVQQQAFVKINALSLFDYMR</sequence>
<name>A0ABS7VDL4_9GAMM</name>
<dbReference type="RefSeq" id="WP_060587366.1">
    <property type="nucleotide sequence ID" value="NZ_CP013067.1"/>
</dbReference>
<evidence type="ECO:0000259" key="7">
    <source>
        <dbReference type="Pfam" id="PF00669"/>
    </source>
</evidence>
<dbReference type="Proteomes" id="UP000774958">
    <property type="component" value="Unassembled WGS sequence"/>
</dbReference>